<comment type="similarity">
    <text evidence="1">Belongs to the short-chain dehydrogenases/reductases (SDR) family.</text>
</comment>
<evidence type="ECO:0000259" key="3">
    <source>
        <dbReference type="SMART" id="SM00822"/>
    </source>
</evidence>
<dbReference type="RefSeq" id="WP_239130138.1">
    <property type="nucleotide sequence ID" value="NZ_BOOW01000042.1"/>
</dbReference>
<dbReference type="AlphaFoldDB" id="A0A919RLQ7"/>
<feature type="domain" description="Ketoreductase" evidence="3">
    <location>
        <begin position="4"/>
        <end position="203"/>
    </location>
</feature>
<evidence type="ECO:0000256" key="2">
    <source>
        <dbReference type="ARBA" id="ARBA00023002"/>
    </source>
</evidence>
<dbReference type="Gene3D" id="3.40.50.720">
    <property type="entry name" value="NAD(P)-binding Rossmann-like Domain"/>
    <property type="match status" value="1"/>
</dbReference>
<dbReference type="PANTHER" id="PTHR43115">
    <property type="entry name" value="DEHYDROGENASE/REDUCTASE SDR FAMILY MEMBER 11"/>
    <property type="match status" value="1"/>
</dbReference>
<dbReference type="GO" id="GO:0016491">
    <property type="term" value="F:oxidoreductase activity"/>
    <property type="evidence" value="ECO:0007669"/>
    <property type="project" value="UniProtKB-KW"/>
</dbReference>
<evidence type="ECO:0000313" key="4">
    <source>
        <dbReference type="EMBL" id="GII96115.1"/>
    </source>
</evidence>
<dbReference type="SMART" id="SM00822">
    <property type="entry name" value="PKS_KR"/>
    <property type="match status" value="1"/>
</dbReference>
<dbReference type="InterPro" id="IPR057326">
    <property type="entry name" value="KR_dom"/>
</dbReference>
<dbReference type="InterPro" id="IPR036291">
    <property type="entry name" value="NAD(P)-bd_dom_sf"/>
</dbReference>
<keyword evidence="5" id="KW-1185">Reference proteome</keyword>
<reference evidence="4" key="1">
    <citation type="submission" date="2021-01" db="EMBL/GenBank/DDBJ databases">
        <title>Whole genome shotgun sequence of Sinosporangium siamense NBRC 109515.</title>
        <authorList>
            <person name="Komaki H."/>
            <person name="Tamura T."/>
        </authorList>
    </citation>
    <scope>NUCLEOTIDE SEQUENCE</scope>
    <source>
        <strain evidence="4">NBRC 109515</strain>
    </source>
</reference>
<name>A0A919RLQ7_9ACTN</name>
<dbReference type="CDD" id="cd05233">
    <property type="entry name" value="SDR_c"/>
    <property type="match status" value="1"/>
</dbReference>
<dbReference type="Proteomes" id="UP000606172">
    <property type="component" value="Unassembled WGS sequence"/>
</dbReference>
<dbReference type="InterPro" id="IPR002347">
    <property type="entry name" value="SDR_fam"/>
</dbReference>
<keyword evidence="2" id="KW-0560">Oxidoreductase</keyword>
<evidence type="ECO:0000313" key="5">
    <source>
        <dbReference type="Proteomes" id="UP000606172"/>
    </source>
</evidence>
<evidence type="ECO:0000256" key="1">
    <source>
        <dbReference type="ARBA" id="ARBA00006484"/>
    </source>
</evidence>
<dbReference type="PRINTS" id="PR00081">
    <property type="entry name" value="GDHRDH"/>
</dbReference>
<gene>
    <name evidence="4" type="ORF">Ssi02_63460</name>
</gene>
<accession>A0A919RLQ7</accession>
<sequence>MHTPVLLITGATGGIGAATARLASARGYRLVLTSRDTTRLRTLADDLGGPAHATPLTCDITDAAQVRAMAVRAASAYGRLDAAFVNAGAFTAAPLLTTPGVPGEWRDMVLTNVYGTAVTAHTLWPHLAATRGHLVITGSVAGLVTVPGSLYSATKWAVTGLAAALRAAATGSGVRVTAVHPGLVETGGRTPGREHDPALPPDAVATAVLYALAQPEDVDVNDIVVRPTGQHR</sequence>
<dbReference type="SUPFAM" id="SSF51735">
    <property type="entry name" value="NAD(P)-binding Rossmann-fold domains"/>
    <property type="match status" value="1"/>
</dbReference>
<dbReference type="Pfam" id="PF00106">
    <property type="entry name" value="adh_short"/>
    <property type="match status" value="1"/>
</dbReference>
<comment type="caution">
    <text evidence="4">The sequence shown here is derived from an EMBL/GenBank/DDBJ whole genome shotgun (WGS) entry which is preliminary data.</text>
</comment>
<organism evidence="4 5">
    <name type="scientific">Sinosporangium siamense</name>
    <dbReference type="NCBI Taxonomy" id="1367973"/>
    <lineage>
        <taxon>Bacteria</taxon>
        <taxon>Bacillati</taxon>
        <taxon>Actinomycetota</taxon>
        <taxon>Actinomycetes</taxon>
        <taxon>Streptosporangiales</taxon>
        <taxon>Streptosporangiaceae</taxon>
        <taxon>Sinosporangium</taxon>
    </lineage>
</organism>
<dbReference type="PANTHER" id="PTHR43115:SF4">
    <property type="entry name" value="DEHYDROGENASE_REDUCTASE SDR FAMILY MEMBER 11"/>
    <property type="match status" value="1"/>
</dbReference>
<dbReference type="EMBL" id="BOOW01000042">
    <property type="protein sequence ID" value="GII96115.1"/>
    <property type="molecule type" value="Genomic_DNA"/>
</dbReference>
<protein>
    <submittedName>
        <fullName evidence="4">Short-chain dehydrogenase</fullName>
    </submittedName>
</protein>
<proteinExistence type="inferred from homology"/>